<evidence type="ECO:0000256" key="5">
    <source>
        <dbReference type="ARBA" id="ARBA00022692"/>
    </source>
</evidence>
<dbReference type="EC" id="2.4.1.17" evidence="11"/>
<comment type="similarity">
    <text evidence="2 10">Belongs to the UDP-glycosyltransferase family.</text>
</comment>
<feature type="transmembrane region" description="Helical" evidence="11">
    <location>
        <begin position="486"/>
        <end position="510"/>
    </location>
</feature>
<dbReference type="GO" id="GO:0016020">
    <property type="term" value="C:membrane"/>
    <property type="evidence" value="ECO:0007669"/>
    <property type="project" value="UniProtKB-SubCell"/>
</dbReference>
<reference evidence="13" key="1">
    <citation type="submission" date="2020-12" db="UniProtKB">
        <authorList>
            <consortium name="WormBaseParasite"/>
        </authorList>
    </citation>
    <scope>IDENTIFICATION</scope>
    <source>
        <strain evidence="13">MHco3</strain>
    </source>
</reference>
<protein>
    <recommendedName>
        <fullName evidence="11">UDP-glucuronosyltransferase</fullName>
        <ecNumber evidence="11">2.4.1.17</ecNumber>
    </recommendedName>
</protein>
<dbReference type="SUPFAM" id="SSF53756">
    <property type="entry name" value="UDP-Glycosyltransferase/glycogen phosphorylase"/>
    <property type="match status" value="1"/>
</dbReference>
<dbReference type="Gene3D" id="3.40.50.2000">
    <property type="entry name" value="Glycogen Phosphorylase B"/>
    <property type="match status" value="2"/>
</dbReference>
<organism evidence="12 13">
    <name type="scientific">Haemonchus contortus</name>
    <name type="common">Barber pole worm</name>
    <dbReference type="NCBI Taxonomy" id="6289"/>
    <lineage>
        <taxon>Eukaryota</taxon>
        <taxon>Metazoa</taxon>
        <taxon>Ecdysozoa</taxon>
        <taxon>Nematoda</taxon>
        <taxon>Chromadorea</taxon>
        <taxon>Rhabditida</taxon>
        <taxon>Rhabditina</taxon>
        <taxon>Rhabditomorpha</taxon>
        <taxon>Strongyloidea</taxon>
        <taxon>Trichostrongylidae</taxon>
        <taxon>Haemonchus</taxon>
    </lineage>
</organism>
<feature type="signal peptide" evidence="11">
    <location>
        <begin position="1"/>
        <end position="18"/>
    </location>
</feature>
<dbReference type="PANTHER" id="PTHR48043">
    <property type="entry name" value="EG:EG0003.4 PROTEIN-RELATED"/>
    <property type="match status" value="1"/>
</dbReference>
<name>A0A7I5EBH0_HAECO</name>
<keyword evidence="7 11" id="KW-1133">Transmembrane helix</keyword>
<keyword evidence="4 10" id="KW-0808">Transferase</keyword>
<dbReference type="CDD" id="cd03784">
    <property type="entry name" value="GT1_Gtf-like"/>
    <property type="match status" value="1"/>
</dbReference>
<evidence type="ECO:0000256" key="8">
    <source>
        <dbReference type="ARBA" id="ARBA00023136"/>
    </source>
</evidence>
<evidence type="ECO:0000256" key="1">
    <source>
        <dbReference type="ARBA" id="ARBA00004167"/>
    </source>
</evidence>
<dbReference type="PANTHER" id="PTHR48043:SF23">
    <property type="entry name" value="UDP-GLUCURONOSYLTRANSFERASE"/>
    <property type="match status" value="1"/>
</dbReference>
<dbReference type="GO" id="GO:0015020">
    <property type="term" value="F:glucuronosyltransferase activity"/>
    <property type="evidence" value="ECO:0007669"/>
    <property type="project" value="UniProtKB-EC"/>
</dbReference>
<dbReference type="PROSITE" id="PS00375">
    <property type="entry name" value="UDPGT"/>
    <property type="match status" value="1"/>
</dbReference>
<evidence type="ECO:0000256" key="6">
    <source>
        <dbReference type="ARBA" id="ARBA00022729"/>
    </source>
</evidence>
<dbReference type="InterPro" id="IPR050271">
    <property type="entry name" value="UDP-glycosyltransferase"/>
</dbReference>
<comment type="catalytic activity">
    <reaction evidence="9 11">
        <text>glucuronate acceptor + UDP-alpha-D-glucuronate = acceptor beta-D-glucuronoside + UDP + H(+)</text>
        <dbReference type="Rhea" id="RHEA:21032"/>
        <dbReference type="ChEBI" id="CHEBI:15378"/>
        <dbReference type="ChEBI" id="CHEBI:58052"/>
        <dbReference type="ChEBI" id="CHEBI:58223"/>
        <dbReference type="ChEBI" id="CHEBI:132367"/>
        <dbReference type="ChEBI" id="CHEBI:132368"/>
        <dbReference type="EC" id="2.4.1.17"/>
    </reaction>
</comment>
<evidence type="ECO:0000256" key="10">
    <source>
        <dbReference type="RuleBase" id="RU003718"/>
    </source>
</evidence>
<evidence type="ECO:0000256" key="2">
    <source>
        <dbReference type="ARBA" id="ARBA00009995"/>
    </source>
</evidence>
<dbReference type="InterPro" id="IPR035595">
    <property type="entry name" value="UDP_glycos_trans_CS"/>
</dbReference>
<evidence type="ECO:0000256" key="3">
    <source>
        <dbReference type="ARBA" id="ARBA00022676"/>
    </source>
</evidence>
<dbReference type="InterPro" id="IPR002213">
    <property type="entry name" value="UDP_glucos_trans"/>
</dbReference>
<keyword evidence="8 11" id="KW-0472">Membrane</keyword>
<evidence type="ECO:0000256" key="7">
    <source>
        <dbReference type="ARBA" id="ARBA00022989"/>
    </source>
</evidence>
<dbReference type="FunFam" id="3.40.50.2000:FF:000038">
    <property type="entry name" value="UDP-GlucuronosylTransferase"/>
    <property type="match status" value="1"/>
</dbReference>
<accession>A0A7I5EBH0</accession>
<keyword evidence="3 10" id="KW-0328">Glycosyltransferase</keyword>
<evidence type="ECO:0000256" key="11">
    <source>
        <dbReference type="RuleBase" id="RU362059"/>
    </source>
</evidence>
<dbReference type="AlphaFoldDB" id="A0A7I5EBH0"/>
<dbReference type="WBParaSite" id="HCON_00125572-00001">
    <property type="protein sequence ID" value="HCON_00125572-00001"/>
    <property type="gene ID" value="HCON_00125572"/>
</dbReference>
<dbReference type="Pfam" id="PF00201">
    <property type="entry name" value="UDPGT"/>
    <property type="match status" value="1"/>
</dbReference>
<sequence length="526" mass="58934">MKQFIVLLLTISLGSTDAYKFLVYSPIYGYSHTNFMGALADTLTEAGHNVTILLPIMDEGQQNKTGVKLTTKIIKVPADPRSRAMWGSVDDILSKMWTIEPSIFGLLQMAKNMTTSFVNQCQNLVNDDELMKQLADEKFDVGISETVQICGLGIFEYLKIPASIGVFSAVHMDCLSAGIGEPIMPSYVPGGMATNGDRMNFFERFKNLVSVMIGGRFFSSVFVEEIEVFRAKVGPHFKGYEELLADISYAFTNSNPYIDFPRPMLHKTIPIGGIAVAMDSKKNVLPKEWDDILNRRNTTVLVSFGSMAKSVLMPDKYKKTLLEVFESMPDTTFIWKYEEESSKVAAHLKNVHLSTWLPQNALLADPRLSVFITHGGLGSTTELAHMGKPALLIPLFSDQTRNAHMLTKHGGGIVLKKDDLENPQKLRESLKDVLSNVSYARNAKRLAEMLINQPISAKQLFIKHSEFAAKFGRLPNLDPYGRQLSFFQYFLIDIFLVIIAALAVSIYIVVRILRKIYSVRTKSKKE</sequence>
<comment type="subcellular location">
    <subcellularLocation>
        <location evidence="1 11">Membrane</location>
        <topology evidence="1 11">Single-pass membrane protein</topology>
    </subcellularLocation>
</comment>
<keyword evidence="12" id="KW-1185">Reference proteome</keyword>
<dbReference type="OrthoDB" id="5835829at2759"/>
<keyword evidence="6 11" id="KW-0732">Signal</keyword>
<evidence type="ECO:0000313" key="13">
    <source>
        <dbReference type="WBParaSite" id="HCON_00125572-00001"/>
    </source>
</evidence>
<evidence type="ECO:0000256" key="4">
    <source>
        <dbReference type="ARBA" id="ARBA00022679"/>
    </source>
</evidence>
<keyword evidence="5 11" id="KW-0812">Transmembrane</keyword>
<dbReference type="Proteomes" id="UP000025227">
    <property type="component" value="Unplaced"/>
</dbReference>
<evidence type="ECO:0000256" key="9">
    <source>
        <dbReference type="ARBA" id="ARBA00047475"/>
    </source>
</evidence>
<dbReference type="OMA" id="HHFKAPC"/>
<proteinExistence type="inferred from homology"/>
<evidence type="ECO:0000313" key="12">
    <source>
        <dbReference type="Proteomes" id="UP000025227"/>
    </source>
</evidence>
<feature type="chain" id="PRO_5029941516" description="UDP-glucuronosyltransferase" evidence="11">
    <location>
        <begin position="19"/>
        <end position="526"/>
    </location>
</feature>